<accession>A0A9Q2RW93</accession>
<proteinExistence type="predicted"/>
<evidence type="ECO:0000313" key="2">
    <source>
        <dbReference type="Proteomes" id="UP000809337"/>
    </source>
</evidence>
<dbReference type="EMBL" id="JAFBWN010000015">
    <property type="protein sequence ID" value="MBM2356366.1"/>
    <property type="molecule type" value="Genomic_DNA"/>
</dbReference>
<reference evidence="1" key="1">
    <citation type="submission" date="2021-01" db="EMBL/GenBank/DDBJ databases">
        <title>Diatom-associated Roseobacters Show Island Model of Population Structure.</title>
        <authorList>
            <person name="Qu L."/>
            <person name="Feng X."/>
            <person name="Chen Y."/>
            <person name="Li L."/>
            <person name="Wang X."/>
            <person name="Hu Z."/>
            <person name="Wang H."/>
            <person name="Luo H."/>
        </authorList>
    </citation>
    <scope>NUCLEOTIDE SEQUENCE</scope>
    <source>
        <strain evidence="1">SM26-45</strain>
    </source>
</reference>
<gene>
    <name evidence="1" type="ORF">JQX14_17560</name>
</gene>
<sequence length="228" mass="23651">MTTIAPPPENLPDINDGLTYAPRAIAVVNWQAVAFPQINAVRTEILTAQSEIEDTVGDFNTDVTAITDNLTNINTVAGLETNINIVAGLDSEVAALGAIPTNISTVADNIADVSNVSDNMVSILAALDGALLITNAPTELEMQEGTETEPKAMSPADIATAIAALARGGGLVPISKVVASNDAAVDIALPGAYSQYYIRCERVRPQNNAVDFHLRTSSNGGSSFDSGA</sequence>
<dbReference type="Proteomes" id="UP000809337">
    <property type="component" value="Unassembled WGS sequence"/>
</dbReference>
<dbReference type="RefSeq" id="WP_231035243.1">
    <property type="nucleotide sequence ID" value="NZ_JAJNGX010000015.1"/>
</dbReference>
<dbReference type="AlphaFoldDB" id="A0A9Q2RW93"/>
<protein>
    <submittedName>
        <fullName evidence="1">Uncharacterized protein</fullName>
    </submittedName>
</protein>
<evidence type="ECO:0000313" key="1">
    <source>
        <dbReference type="EMBL" id="MBM2356366.1"/>
    </source>
</evidence>
<feature type="non-terminal residue" evidence="1">
    <location>
        <position position="228"/>
    </location>
</feature>
<organism evidence="1 2">
    <name type="scientific">Pseudosulfitobacter pseudonitzschiae</name>
    <dbReference type="NCBI Taxonomy" id="1402135"/>
    <lineage>
        <taxon>Bacteria</taxon>
        <taxon>Pseudomonadati</taxon>
        <taxon>Pseudomonadota</taxon>
        <taxon>Alphaproteobacteria</taxon>
        <taxon>Rhodobacterales</taxon>
        <taxon>Roseobacteraceae</taxon>
        <taxon>Pseudosulfitobacter</taxon>
    </lineage>
</organism>
<comment type="caution">
    <text evidence="1">The sequence shown here is derived from an EMBL/GenBank/DDBJ whole genome shotgun (WGS) entry which is preliminary data.</text>
</comment>
<name>A0A9Q2RW93_9RHOB</name>